<evidence type="ECO:0000256" key="4">
    <source>
        <dbReference type="ARBA" id="ARBA00022741"/>
    </source>
</evidence>
<name>A0A317F2Z9_9SPHI</name>
<dbReference type="SMART" id="SM00388">
    <property type="entry name" value="HisKA"/>
    <property type="match status" value="1"/>
</dbReference>
<evidence type="ECO:0000256" key="3">
    <source>
        <dbReference type="ARBA" id="ARBA00022679"/>
    </source>
</evidence>
<gene>
    <name evidence="9" type="ORF">DF947_06320</name>
</gene>
<dbReference type="Proteomes" id="UP000245391">
    <property type="component" value="Unassembled WGS sequence"/>
</dbReference>
<dbReference type="Pfam" id="PF00512">
    <property type="entry name" value="HisKA"/>
    <property type="match status" value="1"/>
</dbReference>
<dbReference type="SMART" id="SM00065">
    <property type="entry name" value="GAF"/>
    <property type="match status" value="1"/>
</dbReference>
<proteinExistence type="predicted"/>
<evidence type="ECO:0000256" key="2">
    <source>
        <dbReference type="ARBA" id="ARBA00012438"/>
    </source>
</evidence>
<dbReference type="EMBL" id="QGNY01000002">
    <property type="protein sequence ID" value="PWS32683.1"/>
    <property type="molecule type" value="Genomic_DNA"/>
</dbReference>
<keyword evidence="4" id="KW-0547">Nucleotide-binding</keyword>
<dbReference type="GO" id="GO:0005524">
    <property type="term" value="F:ATP binding"/>
    <property type="evidence" value="ECO:0007669"/>
    <property type="project" value="UniProtKB-KW"/>
</dbReference>
<keyword evidence="10" id="KW-1185">Reference proteome</keyword>
<evidence type="ECO:0000256" key="7">
    <source>
        <dbReference type="ARBA" id="ARBA00023012"/>
    </source>
</evidence>
<dbReference type="GO" id="GO:0007234">
    <property type="term" value="P:osmosensory signaling via phosphorelay pathway"/>
    <property type="evidence" value="ECO:0007669"/>
    <property type="project" value="TreeGrafter"/>
</dbReference>
<evidence type="ECO:0000256" key="5">
    <source>
        <dbReference type="ARBA" id="ARBA00022777"/>
    </source>
</evidence>
<keyword evidence="3" id="KW-0808">Transferase</keyword>
<protein>
    <recommendedName>
        <fullName evidence="2">histidine kinase</fullName>
        <ecNumber evidence="2">2.7.13.3</ecNumber>
    </recommendedName>
</protein>
<dbReference type="PANTHER" id="PTHR42878:SF7">
    <property type="entry name" value="SENSOR HISTIDINE KINASE GLRK"/>
    <property type="match status" value="1"/>
</dbReference>
<dbReference type="InterPro" id="IPR036097">
    <property type="entry name" value="HisK_dim/P_sf"/>
</dbReference>
<dbReference type="AlphaFoldDB" id="A0A317F2Z9"/>
<dbReference type="InterPro" id="IPR036890">
    <property type="entry name" value="HATPase_C_sf"/>
</dbReference>
<dbReference type="Pfam" id="PF01590">
    <property type="entry name" value="GAF"/>
    <property type="match status" value="1"/>
</dbReference>
<dbReference type="GO" id="GO:0000156">
    <property type="term" value="F:phosphorelay response regulator activity"/>
    <property type="evidence" value="ECO:0007669"/>
    <property type="project" value="TreeGrafter"/>
</dbReference>
<dbReference type="InterPro" id="IPR029016">
    <property type="entry name" value="GAF-like_dom_sf"/>
</dbReference>
<evidence type="ECO:0000256" key="6">
    <source>
        <dbReference type="ARBA" id="ARBA00022840"/>
    </source>
</evidence>
<comment type="catalytic activity">
    <reaction evidence="1">
        <text>ATP + protein L-histidine = ADP + protein N-phospho-L-histidine.</text>
        <dbReference type="EC" id="2.7.13.3"/>
    </reaction>
</comment>
<feature type="domain" description="Histidine kinase" evidence="8">
    <location>
        <begin position="184"/>
        <end position="397"/>
    </location>
</feature>
<dbReference type="GO" id="GO:0000155">
    <property type="term" value="F:phosphorelay sensor kinase activity"/>
    <property type="evidence" value="ECO:0007669"/>
    <property type="project" value="InterPro"/>
</dbReference>
<keyword evidence="5 9" id="KW-0418">Kinase</keyword>
<comment type="caution">
    <text evidence="9">The sequence shown here is derived from an EMBL/GenBank/DDBJ whole genome shotgun (WGS) entry which is preliminary data.</text>
</comment>
<evidence type="ECO:0000313" key="9">
    <source>
        <dbReference type="EMBL" id="PWS32683.1"/>
    </source>
</evidence>
<keyword evidence="7" id="KW-0902">Two-component regulatory system</keyword>
<evidence type="ECO:0000259" key="8">
    <source>
        <dbReference type="PROSITE" id="PS50109"/>
    </source>
</evidence>
<dbReference type="InterPro" id="IPR003661">
    <property type="entry name" value="HisK_dim/P_dom"/>
</dbReference>
<dbReference type="Gene3D" id="3.30.565.10">
    <property type="entry name" value="Histidine kinase-like ATPase, C-terminal domain"/>
    <property type="match status" value="1"/>
</dbReference>
<dbReference type="InterPro" id="IPR003594">
    <property type="entry name" value="HATPase_dom"/>
</dbReference>
<dbReference type="CDD" id="cd00082">
    <property type="entry name" value="HisKA"/>
    <property type="match status" value="1"/>
</dbReference>
<dbReference type="SMART" id="SM00387">
    <property type="entry name" value="HATPase_c"/>
    <property type="match status" value="1"/>
</dbReference>
<dbReference type="OrthoDB" id="9124519at2"/>
<sequence>MKSISKADLQHDIESIAKIPIISNILNAVCRITGMGFSAVARVTDLHWIACATNDEIGFGLGPGDELKLETTICHEIRQHRNAVVIDHVSEDSDWKNHHTPKIYGLESYISVPIILSNGDFFGTLCAIDPNPANIKQKHILDTFHLFAELIATHLNVVDDLSVAEAKMQEQAKEAELREQFIAMLGHDLRNPVTAISNAVELQLRGKMDERNLRLAKIIQDATLRTRGLIDNILDFASGKLGSGIKLDFNNPADLETTLKQVITEFRLASPEVPIALKIAIDDAVKADHKRIAQLFSNLLGNAISHGTKGKPVEVEAKSSKHTGLEISVTNVGEPIDELTLKHLFKPFSRGKIRPGQEGLGLGLFIASEIAKAHHGAIEVRSSDSKIRFTFKIPHHST</sequence>
<accession>A0A317F2Z9</accession>
<evidence type="ECO:0000313" key="10">
    <source>
        <dbReference type="Proteomes" id="UP000245391"/>
    </source>
</evidence>
<organism evidence="9 10">
    <name type="scientific">Pedobacter paludis</name>
    <dbReference type="NCBI Taxonomy" id="2203212"/>
    <lineage>
        <taxon>Bacteria</taxon>
        <taxon>Pseudomonadati</taxon>
        <taxon>Bacteroidota</taxon>
        <taxon>Sphingobacteriia</taxon>
        <taxon>Sphingobacteriales</taxon>
        <taxon>Sphingobacteriaceae</taxon>
        <taxon>Pedobacter</taxon>
    </lineage>
</organism>
<dbReference type="SUPFAM" id="SSF47384">
    <property type="entry name" value="Homodimeric domain of signal transducing histidine kinase"/>
    <property type="match status" value="1"/>
</dbReference>
<dbReference type="EC" id="2.7.13.3" evidence="2"/>
<keyword evidence="6" id="KW-0067">ATP-binding</keyword>
<dbReference type="SUPFAM" id="SSF55781">
    <property type="entry name" value="GAF domain-like"/>
    <property type="match status" value="1"/>
</dbReference>
<dbReference type="Pfam" id="PF02518">
    <property type="entry name" value="HATPase_c"/>
    <property type="match status" value="1"/>
</dbReference>
<dbReference type="InterPro" id="IPR050351">
    <property type="entry name" value="BphY/WalK/GraS-like"/>
</dbReference>
<dbReference type="PROSITE" id="PS50109">
    <property type="entry name" value="HIS_KIN"/>
    <property type="match status" value="1"/>
</dbReference>
<evidence type="ECO:0000256" key="1">
    <source>
        <dbReference type="ARBA" id="ARBA00000085"/>
    </source>
</evidence>
<dbReference type="GO" id="GO:0030295">
    <property type="term" value="F:protein kinase activator activity"/>
    <property type="evidence" value="ECO:0007669"/>
    <property type="project" value="TreeGrafter"/>
</dbReference>
<dbReference type="InterPro" id="IPR005467">
    <property type="entry name" value="His_kinase_dom"/>
</dbReference>
<dbReference type="RefSeq" id="WP_109928855.1">
    <property type="nucleotide sequence ID" value="NZ_QGNY01000002.1"/>
</dbReference>
<dbReference type="Gene3D" id="1.10.287.130">
    <property type="match status" value="1"/>
</dbReference>
<dbReference type="Gene3D" id="3.30.450.40">
    <property type="match status" value="1"/>
</dbReference>
<dbReference type="InterPro" id="IPR003018">
    <property type="entry name" value="GAF"/>
</dbReference>
<dbReference type="PANTHER" id="PTHR42878">
    <property type="entry name" value="TWO-COMPONENT HISTIDINE KINASE"/>
    <property type="match status" value="1"/>
</dbReference>
<dbReference type="SUPFAM" id="SSF55874">
    <property type="entry name" value="ATPase domain of HSP90 chaperone/DNA topoisomerase II/histidine kinase"/>
    <property type="match status" value="1"/>
</dbReference>
<reference evidence="10" key="1">
    <citation type="submission" date="2018-05" db="EMBL/GenBank/DDBJ databases">
        <title>Pedobacter paludis sp. nov., isolated from wetland soil.</title>
        <authorList>
            <person name="Zhang Y."/>
        </authorList>
    </citation>
    <scope>NUCLEOTIDE SEQUENCE [LARGE SCALE GENOMIC DNA]</scope>
    <source>
        <strain evidence="10">R-8</strain>
    </source>
</reference>